<sequence>MEHDELMERMRRSFSVVLRGYASAARHLVPLVTPGALVLVPLSVASTLIFLIAVNDSAIVANRQLELTDVPLGMVLLCAAVVPVISLVMVVLVFPAVLILAVGLLVERRVPARAALRAAARRVPAMLALTGIAVLVLALIVAAGFGTLLGTGTLWVCVTVMAVLVLVAMPAVLAVPCVILEGRSPLGAVGRAYRMCGLRADATAVKLAIGVWVLPVLAVRALDWGVEHLTGPLATVVPGTAGPALALMIMPFQAAVVARQFLHHIARIYDDEGFDAIVKALPGPPPRRVWAVPVLAALLAPGLVFSAAFLVNPLGWPEVTNLRKLTWSQRVDDNRLLVYPEDVRALYADPGGGLTVFSDHEHYSASKLLTCADIRCDDMRVRWSEKDEDEPGSSSRPPATATRLPDGRLLLLKWARMPKREWHARLLICDRDACAPAPGGQLIARARDHAHLNSALALRPGGGVVIAQANAEPEEWGPSYQDTVSFTLCDDVSCTRPRTKQASRMSSPGFTDARNTLAVAVGPDGRPVAVRTDVENGAVHVISCMDPACDEVRARRPLGPVWPNDMDGATDQYSTRRDQIYEYRNQIGARLAVRADGRPVIAYRDAVGGAVRLLDCRTPDCALADSVTLDPAGREHAVPALALDRDGRALVAYQDLARRRIMLATCAGIRCTTMTVSKMRHGPGRVMAMTLDAQGRPLFLWEDDDPEDEEPWDLFVTVGSRLMTERLSARR</sequence>
<dbReference type="AlphaFoldDB" id="A0A5S4FV62"/>
<reference evidence="2 3" key="1">
    <citation type="submission" date="2019-05" db="EMBL/GenBank/DDBJ databases">
        <title>Draft genome sequence of Nonomuraea turkmeniaca DSM 43926.</title>
        <authorList>
            <person name="Saricaoglu S."/>
            <person name="Isik K."/>
        </authorList>
    </citation>
    <scope>NUCLEOTIDE SEQUENCE [LARGE SCALE GENOMIC DNA]</scope>
    <source>
        <strain evidence="2 3">DSM 43926</strain>
    </source>
</reference>
<feature type="transmembrane region" description="Helical" evidence="1">
    <location>
        <begin position="74"/>
        <end position="106"/>
    </location>
</feature>
<accession>A0A5S4FV62</accession>
<dbReference type="EMBL" id="VCKY01000008">
    <property type="protein sequence ID" value="TMR24666.1"/>
    <property type="molecule type" value="Genomic_DNA"/>
</dbReference>
<evidence type="ECO:0000313" key="3">
    <source>
        <dbReference type="Proteomes" id="UP000309128"/>
    </source>
</evidence>
<evidence type="ECO:0000313" key="2">
    <source>
        <dbReference type="EMBL" id="TMR24666.1"/>
    </source>
</evidence>
<proteinExistence type="predicted"/>
<organism evidence="2 3">
    <name type="scientific">Nonomuraea turkmeniaca</name>
    <dbReference type="NCBI Taxonomy" id="103838"/>
    <lineage>
        <taxon>Bacteria</taxon>
        <taxon>Bacillati</taxon>
        <taxon>Actinomycetota</taxon>
        <taxon>Actinomycetes</taxon>
        <taxon>Streptosporangiales</taxon>
        <taxon>Streptosporangiaceae</taxon>
        <taxon>Nonomuraea</taxon>
    </lineage>
</organism>
<protein>
    <submittedName>
        <fullName evidence="2">Uncharacterized protein</fullName>
    </submittedName>
</protein>
<dbReference type="SUPFAM" id="SSF63829">
    <property type="entry name" value="Calcium-dependent phosphotriesterase"/>
    <property type="match status" value="1"/>
</dbReference>
<dbReference type="Proteomes" id="UP000309128">
    <property type="component" value="Unassembled WGS sequence"/>
</dbReference>
<name>A0A5S4FV62_9ACTN</name>
<feature type="transmembrane region" description="Helical" evidence="1">
    <location>
        <begin position="127"/>
        <end position="147"/>
    </location>
</feature>
<keyword evidence="3" id="KW-1185">Reference proteome</keyword>
<keyword evidence="1" id="KW-0472">Membrane</keyword>
<feature type="transmembrane region" description="Helical" evidence="1">
    <location>
        <begin position="203"/>
        <end position="222"/>
    </location>
</feature>
<keyword evidence="1" id="KW-0812">Transmembrane</keyword>
<feature type="transmembrane region" description="Helical" evidence="1">
    <location>
        <begin position="242"/>
        <end position="262"/>
    </location>
</feature>
<keyword evidence="1" id="KW-1133">Transmembrane helix</keyword>
<comment type="caution">
    <text evidence="2">The sequence shown here is derived from an EMBL/GenBank/DDBJ whole genome shotgun (WGS) entry which is preliminary data.</text>
</comment>
<dbReference type="RefSeq" id="WP_138664645.1">
    <property type="nucleotide sequence ID" value="NZ_VCKY01000008.1"/>
</dbReference>
<gene>
    <name evidence="2" type="ORF">ETD86_03645</name>
</gene>
<feature type="transmembrane region" description="Helical" evidence="1">
    <location>
        <begin position="153"/>
        <end position="182"/>
    </location>
</feature>
<dbReference type="OrthoDB" id="3503648at2"/>
<feature type="transmembrane region" description="Helical" evidence="1">
    <location>
        <begin position="28"/>
        <end position="54"/>
    </location>
</feature>
<evidence type="ECO:0000256" key="1">
    <source>
        <dbReference type="SAM" id="Phobius"/>
    </source>
</evidence>
<feature type="transmembrane region" description="Helical" evidence="1">
    <location>
        <begin position="289"/>
        <end position="311"/>
    </location>
</feature>